<feature type="domain" description="Carbohydrate kinase FGGY N-terminal" evidence="5">
    <location>
        <begin position="5"/>
        <end position="247"/>
    </location>
</feature>
<keyword evidence="3 4" id="KW-0418">Kinase</keyword>
<comment type="similarity">
    <text evidence="1 4">Belongs to the FGGY kinase family.</text>
</comment>
<evidence type="ECO:0000259" key="6">
    <source>
        <dbReference type="Pfam" id="PF02782"/>
    </source>
</evidence>
<dbReference type="PANTHER" id="PTHR43095">
    <property type="entry name" value="SUGAR KINASE"/>
    <property type="match status" value="1"/>
</dbReference>
<dbReference type="PROSITE" id="PS00445">
    <property type="entry name" value="FGGY_KINASES_2"/>
    <property type="match status" value="1"/>
</dbReference>
<dbReference type="GO" id="GO:0005975">
    <property type="term" value="P:carbohydrate metabolic process"/>
    <property type="evidence" value="ECO:0007669"/>
    <property type="project" value="InterPro"/>
</dbReference>
<name>A0AAU8A811_9FIRM</name>
<sequence>MMERYVIAHDLGTSGNKATLFTLEGDIVKSEVAGYEAHFFNGSWAEQSPHEWWKAVCGATRRLLSGIDPEAVTAVSFSGQMMGCLCVDKNGIPLMDSIIWADMRAEKQEAELAEHIDPKRLYRLAGHRLSRSYSLEKLMWVRDNRPEIYEKTYKMLNAKDYIVFKLTGEYMTDYSDASGTNALELDTLKWSDEILDAAGIDKSILPALYPSTEIAGTVTERVSAECGLAPGTKVVLGGGDGSCASVGAGSIAEGITYNCLGSSSWISTCSRKACYDEEMRTVTWAHVVPGLLIPSGTMQTAGAAFAWAKERLCGADISYQELNRMIERSVPGANALLFLPYLLGERCPRWNSEARGAFVGLKMEHTVGDMMRSVVEGIAMNLKLILDILKNAVDIDEMIVIGGFAQGKIQRKILSDIYGMDIIRLRHLEEATSIGAAVIAGVGTGELSGFEAAERFNARAEKTCPNIKYTDFYERLGALFELAYDGQKEVFSKLQMFE</sequence>
<dbReference type="Gene3D" id="3.30.420.40">
    <property type="match status" value="2"/>
</dbReference>
<feature type="domain" description="Carbohydrate kinase FGGY C-terminal" evidence="6">
    <location>
        <begin position="257"/>
        <end position="442"/>
    </location>
</feature>
<dbReference type="EMBL" id="CP117826">
    <property type="protein sequence ID" value="XCC61974.1"/>
    <property type="molecule type" value="Genomic_DNA"/>
</dbReference>
<dbReference type="SUPFAM" id="SSF53067">
    <property type="entry name" value="Actin-like ATPase domain"/>
    <property type="match status" value="2"/>
</dbReference>
<dbReference type="InterPro" id="IPR050406">
    <property type="entry name" value="FGGY_Carb_Kinase"/>
</dbReference>
<reference evidence="7" key="1">
    <citation type="submission" date="2023-02" db="EMBL/GenBank/DDBJ databases">
        <title>Gut commensal Christensenella minuta modulates host metabolism via a new class of secondary bile acids.</title>
        <authorList>
            <person name="Liu C."/>
        </authorList>
    </citation>
    <scope>NUCLEOTIDE SEQUENCE</scope>
    <source>
        <strain evidence="7">CA70</strain>
    </source>
</reference>
<proteinExistence type="inferred from homology"/>
<evidence type="ECO:0000256" key="4">
    <source>
        <dbReference type="RuleBase" id="RU003733"/>
    </source>
</evidence>
<protein>
    <submittedName>
        <fullName evidence="7">FGGY-family carbohydrate kinase</fullName>
    </submittedName>
</protein>
<dbReference type="InterPro" id="IPR000577">
    <property type="entry name" value="Carb_kinase_FGGY"/>
</dbReference>
<organism evidence="7">
    <name type="scientific">Christensenella massiliensis</name>
    <dbReference type="NCBI Taxonomy" id="1805714"/>
    <lineage>
        <taxon>Bacteria</taxon>
        <taxon>Bacillati</taxon>
        <taxon>Bacillota</taxon>
        <taxon>Clostridia</taxon>
        <taxon>Christensenellales</taxon>
        <taxon>Christensenellaceae</taxon>
        <taxon>Christensenella</taxon>
    </lineage>
</organism>
<dbReference type="GO" id="GO:0016773">
    <property type="term" value="F:phosphotransferase activity, alcohol group as acceptor"/>
    <property type="evidence" value="ECO:0007669"/>
    <property type="project" value="InterPro"/>
</dbReference>
<accession>A0AAU8A811</accession>
<dbReference type="GO" id="GO:0016301">
    <property type="term" value="F:kinase activity"/>
    <property type="evidence" value="ECO:0007669"/>
    <property type="project" value="UniProtKB-KW"/>
</dbReference>
<evidence type="ECO:0000256" key="2">
    <source>
        <dbReference type="ARBA" id="ARBA00022679"/>
    </source>
</evidence>
<evidence type="ECO:0000313" key="7">
    <source>
        <dbReference type="EMBL" id="XCC61974.1"/>
    </source>
</evidence>
<dbReference type="InterPro" id="IPR018485">
    <property type="entry name" value="FGGY_C"/>
</dbReference>
<keyword evidence="2 4" id="KW-0808">Transferase</keyword>
<dbReference type="InterPro" id="IPR018483">
    <property type="entry name" value="Carb_kinase_FGGY_CS"/>
</dbReference>
<dbReference type="InterPro" id="IPR018484">
    <property type="entry name" value="FGGY_N"/>
</dbReference>
<evidence type="ECO:0000256" key="1">
    <source>
        <dbReference type="ARBA" id="ARBA00009156"/>
    </source>
</evidence>
<evidence type="ECO:0000256" key="3">
    <source>
        <dbReference type="ARBA" id="ARBA00022777"/>
    </source>
</evidence>
<dbReference type="PANTHER" id="PTHR43095:SF5">
    <property type="entry name" value="XYLULOSE KINASE"/>
    <property type="match status" value="1"/>
</dbReference>
<dbReference type="Pfam" id="PF02782">
    <property type="entry name" value="FGGY_C"/>
    <property type="match status" value="1"/>
</dbReference>
<dbReference type="AlphaFoldDB" id="A0AAU8A811"/>
<dbReference type="PIRSF" id="PIRSF000538">
    <property type="entry name" value="GlpK"/>
    <property type="match status" value="1"/>
</dbReference>
<dbReference type="RefSeq" id="WP_353423284.1">
    <property type="nucleotide sequence ID" value="NZ_CP117826.1"/>
</dbReference>
<dbReference type="Pfam" id="PF00370">
    <property type="entry name" value="FGGY_N"/>
    <property type="match status" value="1"/>
</dbReference>
<dbReference type="PROSITE" id="PS00933">
    <property type="entry name" value="FGGY_KINASES_1"/>
    <property type="match status" value="1"/>
</dbReference>
<gene>
    <name evidence="7" type="ORF">PUP29_10645</name>
</gene>
<dbReference type="InterPro" id="IPR043129">
    <property type="entry name" value="ATPase_NBD"/>
</dbReference>
<dbReference type="CDD" id="cd07805">
    <property type="entry name" value="ASKHA_NBD_FGGY_CvXK-like"/>
    <property type="match status" value="1"/>
</dbReference>
<evidence type="ECO:0000259" key="5">
    <source>
        <dbReference type="Pfam" id="PF00370"/>
    </source>
</evidence>